<reference evidence="2 3" key="1">
    <citation type="submission" date="2017-10" db="EMBL/GenBank/DDBJ databases">
        <title>The draft genome sequence of Lewinella nigricans NBRC 102662.</title>
        <authorList>
            <person name="Wang K."/>
        </authorList>
    </citation>
    <scope>NUCLEOTIDE SEQUENCE [LARGE SCALE GENOMIC DNA]</scope>
    <source>
        <strain evidence="2 3">NBRC 102662</strain>
    </source>
</reference>
<accession>A0A2D0N7B3</accession>
<protein>
    <recommendedName>
        <fullName evidence="4">Por secretion system C-terminal sorting domain-containing protein</fullName>
    </recommendedName>
</protein>
<evidence type="ECO:0000313" key="3">
    <source>
        <dbReference type="Proteomes" id="UP000223913"/>
    </source>
</evidence>
<feature type="chain" id="PRO_5012835980" description="Por secretion system C-terminal sorting domain-containing protein" evidence="1">
    <location>
        <begin position="24"/>
        <end position="199"/>
    </location>
</feature>
<dbReference type="AlphaFoldDB" id="A0A2D0N7B3"/>
<keyword evidence="3" id="KW-1185">Reference proteome</keyword>
<organism evidence="2 3">
    <name type="scientific">Flavilitoribacter nigricans (strain ATCC 23147 / DSM 23189 / NBRC 102662 / NCIMB 1420 / SS-2)</name>
    <name type="common">Lewinella nigricans</name>
    <dbReference type="NCBI Taxonomy" id="1122177"/>
    <lineage>
        <taxon>Bacteria</taxon>
        <taxon>Pseudomonadati</taxon>
        <taxon>Bacteroidota</taxon>
        <taxon>Saprospiria</taxon>
        <taxon>Saprospirales</taxon>
        <taxon>Lewinellaceae</taxon>
        <taxon>Flavilitoribacter</taxon>
    </lineage>
</organism>
<sequence>MKDLLKKMTLVVALLGLNVMTFANEVEPDVRIATIADAKKFSLELANIEPGATTVTLYDAFGVALINEKAGKNTYGKVFNLANLPTGSYELVITTTNRDIVQPIDLTFDGVEMDANQRKVYFAPAILTNKTNLDISFFRGKITDVAVSIFQNNELVFEENFDNVIKVERRYDLTTMPKGKYNVMVTTDYKTYYKELVIK</sequence>
<comment type="caution">
    <text evidence="2">The sequence shown here is derived from an EMBL/GenBank/DDBJ whole genome shotgun (WGS) entry which is preliminary data.</text>
</comment>
<evidence type="ECO:0008006" key="4">
    <source>
        <dbReference type="Google" id="ProtNLM"/>
    </source>
</evidence>
<name>A0A2D0N7B3_FLAN2</name>
<gene>
    <name evidence="2" type="ORF">CRP01_20600</name>
</gene>
<keyword evidence="1" id="KW-0732">Signal</keyword>
<evidence type="ECO:0000256" key="1">
    <source>
        <dbReference type="SAM" id="SignalP"/>
    </source>
</evidence>
<evidence type="ECO:0000313" key="2">
    <source>
        <dbReference type="EMBL" id="PHN04412.1"/>
    </source>
</evidence>
<feature type="signal peptide" evidence="1">
    <location>
        <begin position="1"/>
        <end position="23"/>
    </location>
</feature>
<dbReference type="RefSeq" id="WP_099151986.1">
    <property type="nucleotide sequence ID" value="NZ_PDUD01000025.1"/>
</dbReference>
<dbReference type="OrthoDB" id="1122048at2"/>
<dbReference type="Proteomes" id="UP000223913">
    <property type="component" value="Unassembled WGS sequence"/>
</dbReference>
<proteinExistence type="predicted"/>
<dbReference type="EMBL" id="PDUD01000025">
    <property type="protein sequence ID" value="PHN04412.1"/>
    <property type="molecule type" value="Genomic_DNA"/>
</dbReference>